<feature type="domain" description="Poly A polymerase head" evidence="9">
    <location>
        <begin position="63"/>
        <end position="185"/>
    </location>
</feature>
<reference evidence="11 12" key="1">
    <citation type="submission" date="2018-07" db="EMBL/GenBank/DDBJ databases">
        <title>Diversity of Mesorhizobium strains in Brazil.</title>
        <authorList>
            <person name="Helene L.C.F."/>
            <person name="Dall'Agnol R."/>
            <person name="Delamuta J.R.M."/>
            <person name="Hungria M."/>
        </authorList>
    </citation>
    <scope>NUCLEOTIDE SEQUENCE [LARGE SCALE GENOMIC DNA]</scope>
    <source>
        <strain evidence="11 12">AC99b</strain>
    </source>
</reference>
<keyword evidence="2 8" id="KW-0808">Transferase</keyword>
<proteinExistence type="inferred from homology"/>
<dbReference type="OrthoDB" id="9805698at2"/>
<dbReference type="SUPFAM" id="SSF81891">
    <property type="entry name" value="Poly A polymerase C-terminal region-like"/>
    <property type="match status" value="1"/>
</dbReference>
<evidence type="ECO:0000256" key="2">
    <source>
        <dbReference type="ARBA" id="ARBA00022679"/>
    </source>
</evidence>
<evidence type="ECO:0000256" key="7">
    <source>
        <dbReference type="ARBA" id="ARBA00022842"/>
    </source>
</evidence>
<dbReference type="InterPro" id="IPR050264">
    <property type="entry name" value="Bact_CCA-adding_enz_type3_sf"/>
</dbReference>
<dbReference type="Gene3D" id="1.10.3090.10">
    <property type="entry name" value="cca-adding enzyme, domain 2"/>
    <property type="match status" value="1"/>
</dbReference>
<accession>A0A330HM11</accession>
<evidence type="ECO:0000313" key="12">
    <source>
        <dbReference type="Proteomes" id="UP000251558"/>
    </source>
</evidence>
<dbReference type="AlphaFoldDB" id="A0A330HM11"/>
<evidence type="ECO:0000313" key="11">
    <source>
        <dbReference type="EMBL" id="RAZ88980.1"/>
    </source>
</evidence>
<dbReference type="GO" id="GO:0008033">
    <property type="term" value="P:tRNA processing"/>
    <property type="evidence" value="ECO:0007669"/>
    <property type="project" value="UniProtKB-KW"/>
</dbReference>
<name>A0A330HM11_9HYPH</name>
<dbReference type="PANTHER" id="PTHR46173">
    <property type="entry name" value="CCA TRNA NUCLEOTIDYLTRANSFERASE 1, MITOCHONDRIAL"/>
    <property type="match status" value="1"/>
</dbReference>
<dbReference type="InterPro" id="IPR032828">
    <property type="entry name" value="PolyA_RNA-bd"/>
</dbReference>
<protein>
    <submittedName>
        <fullName evidence="11">CCA tRNA nucleotidyltransferase</fullName>
    </submittedName>
</protein>
<gene>
    <name evidence="11" type="ORF">DPM33_21390</name>
</gene>
<dbReference type="CDD" id="cd05398">
    <property type="entry name" value="NT_ClassII-CCAase"/>
    <property type="match status" value="1"/>
</dbReference>
<evidence type="ECO:0000256" key="4">
    <source>
        <dbReference type="ARBA" id="ARBA00022695"/>
    </source>
</evidence>
<dbReference type="SUPFAM" id="SSF81301">
    <property type="entry name" value="Nucleotidyltransferase"/>
    <property type="match status" value="1"/>
</dbReference>
<dbReference type="GO" id="GO:0000049">
    <property type="term" value="F:tRNA binding"/>
    <property type="evidence" value="ECO:0007669"/>
    <property type="project" value="TreeGrafter"/>
</dbReference>
<organism evidence="11 12">
    <name type="scientific">Mesorhizobium hawassense</name>
    <dbReference type="NCBI Taxonomy" id="1209954"/>
    <lineage>
        <taxon>Bacteria</taxon>
        <taxon>Pseudomonadati</taxon>
        <taxon>Pseudomonadota</taxon>
        <taxon>Alphaproteobacteria</taxon>
        <taxon>Hyphomicrobiales</taxon>
        <taxon>Phyllobacteriaceae</taxon>
        <taxon>Mesorhizobium</taxon>
    </lineage>
</organism>
<evidence type="ECO:0000259" key="9">
    <source>
        <dbReference type="Pfam" id="PF01743"/>
    </source>
</evidence>
<evidence type="ECO:0000256" key="1">
    <source>
        <dbReference type="ARBA" id="ARBA00001946"/>
    </source>
</evidence>
<dbReference type="GO" id="GO:0016779">
    <property type="term" value="F:nucleotidyltransferase activity"/>
    <property type="evidence" value="ECO:0007669"/>
    <property type="project" value="UniProtKB-KW"/>
</dbReference>
<dbReference type="Pfam" id="PF01743">
    <property type="entry name" value="PolyA_pol"/>
    <property type="match status" value="1"/>
</dbReference>
<evidence type="ECO:0000256" key="5">
    <source>
        <dbReference type="ARBA" id="ARBA00022723"/>
    </source>
</evidence>
<comment type="similarity">
    <text evidence="8">Belongs to the tRNA nucleotidyltransferase/poly(A) polymerase family.</text>
</comment>
<sequence length="452" mass="50085">MVLLRYALWRPAHLGRHRRHRTHPLRETLRLSAVITLLGKADWLHDEHLQRLLAVLKEGGEEARVAGGAVRNTLLDQPVADIDIAATTLPDEIIRRAEAAGFKTAPTGIEHGTITVVAGGKPYEVTTLRADVETDGRRAKVIFGRDWKADAERRDFTINALYAEADGTVVDLVGGVADIEARRLRFIGGAEARIREDYLRILRFFRFFAWYGDGRPDAEGLKACARLKEGLAQLSAERVWSELKKLLSAPDPSRALLWMRQAGVLSAALPESEKWGIDAIHGLIRTGKDLGWAVDPILRLEAIVPPDAVRMKTLGERLRLSNEEAGRLRHWALTAAPEAKVTETELAKKLYYGDRDGYLDRIRLALAAARTRAVEDNQAMMEAGGFSRLLNFTLKWEKPVFPIKGADLTGLGAAPGPKLGATLKNLEKEWVGSGFTLERDALMQRAAQALEI</sequence>
<dbReference type="GO" id="GO:0000166">
    <property type="term" value="F:nucleotide binding"/>
    <property type="evidence" value="ECO:0007669"/>
    <property type="project" value="UniProtKB-KW"/>
</dbReference>
<feature type="domain" description="tRNA nucleotidyltransferase/poly(A) polymerase RNA and SrmB- binding" evidence="10">
    <location>
        <begin position="220"/>
        <end position="272"/>
    </location>
</feature>
<dbReference type="GO" id="GO:0046872">
    <property type="term" value="F:metal ion binding"/>
    <property type="evidence" value="ECO:0007669"/>
    <property type="project" value="UniProtKB-KW"/>
</dbReference>
<dbReference type="InterPro" id="IPR002646">
    <property type="entry name" value="PolA_pol_head_dom"/>
</dbReference>
<evidence type="ECO:0000256" key="6">
    <source>
        <dbReference type="ARBA" id="ARBA00022741"/>
    </source>
</evidence>
<keyword evidence="6" id="KW-0547">Nucleotide-binding</keyword>
<keyword evidence="8" id="KW-0694">RNA-binding</keyword>
<keyword evidence="3" id="KW-0819">tRNA processing</keyword>
<keyword evidence="4" id="KW-0548">Nucleotidyltransferase</keyword>
<evidence type="ECO:0000256" key="3">
    <source>
        <dbReference type="ARBA" id="ARBA00022694"/>
    </source>
</evidence>
<dbReference type="Gene3D" id="3.30.460.10">
    <property type="entry name" value="Beta Polymerase, domain 2"/>
    <property type="match status" value="1"/>
</dbReference>
<comment type="cofactor">
    <cofactor evidence="1">
        <name>Mg(2+)</name>
        <dbReference type="ChEBI" id="CHEBI:18420"/>
    </cofactor>
</comment>
<evidence type="ECO:0000259" key="10">
    <source>
        <dbReference type="Pfam" id="PF12627"/>
    </source>
</evidence>
<dbReference type="InterPro" id="IPR043519">
    <property type="entry name" value="NT_sf"/>
</dbReference>
<dbReference type="Pfam" id="PF12627">
    <property type="entry name" value="PolyA_pol_RNAbd"/>
    <property type="match status" value="1"/>
</dbReference>
<keyword evidence="5" id="KW-0479">Metal-binding</keyword>
<dbReference type="PANTHER" id="PTHR46173:SF1">
    <property type="entry name" value="CCA TRNA NUCLEOTIDYLTRANSFERASE 1, MITOCHONDRIAL"/>
    <property type="match status" value="1"/>
</dbReference>
<keyword evidence="12" id="KW-1185">Reference proteome</keyword>
<evidence type="ECO:0000256" key="8">
    <source>
        <dbReference type="RuleBase" id="RU003953"/>
    </source>
</evidence>
<keyword evidence="7" id="KW-0460">Magnesium</keyword>
<comment type="caution">
    <text evidence="11">The sequence shown here is derived from an EMBL/GenBank/DDBJ whole genome shotgun (WGS) entry which is preliminary data.</text>
</comment>
<dbReference type="Proteomes" id="UP000251558">
    <property type="component" value="Unassembled WGS sequence"/>
</dbReference>
<dbReference type="EMBL" id="QMBP01000010">
    <property type="protein sequence ID" value="RAZ88980.1"/>
    <property type="molecule type" value="Genomic_DNA"/>
</dbReference>